<dbReference type="EMBL" id="CP066023">
    <property type="protein sequence ID" value="QQB82920.1"/>
    <property type="molecule type" value="Genomic_DNA"/>
</dbReference>
<gene>
    <name evidence="3" type="ORF">I6G95_00690</name>
    <name evidence="4" type="ORF">I6H48_01285</name>
</gene>
<keyword evidence="6" id="KW-1185">Reference proteome</keyword>
<evidence type="ECO:0000313" key="3">
    <source>
        <dbReference type="EMBL" id="QPR31043.1"/>
    </source>
</evidence>
<dbReference type="RefSeq" id="WP_197914904.1">
    <property type="nucleotide sequence ID" value="NZ_CP065628.1"/>
</dbReference>
<evidence type="ECO:0000256" key="1">
    <source>
        <dbReference type="SAM" id="MobiDB-lite"/>
    </source>
</evidence>
<feature type="transmembrane region" description="Helical" evidence="2">
    <location>
        <begin position="45"/>
        <end position="66"/>
    </location>
</feature>
<evidence type="ECO:0008006" key="7">
    <source>
        <dbReference type="Google" id="ProtNLM"/>
    </source>
</evidence>
<dbReference type="AlphaFoldDB" id="A0AB37GHJ6"/>
<evidence type="ECO:0000256" key="2">
    <source>
        <dbReference type="SAM" id="Phobius"/>
    </source>
</evidence>
<feature type="region of interest" description="Disordered" evidence="1">
    <location>
        <begin position="129"/>
        <end position="170"/>
    </location>
</feature>
<protein>
    <recommendedName>
        <fullName evidence="7">DUF1287 domain-containing protein</fullName>
    </recommendedName>
</protein>
<organism evidence="3 5">
    <name type="scientific">Corynebacterium amycolatum</name>
    <dbReference type="NCBI Taxonomy" id="43765"/>
    <lineage>
        <taxon>Bacteria</taxon>
        <taxon>Bacillati</taxon>
        <taxon>Actinomycetota</taxon>
        <taxon>Actinomycetes</taxon>
        <taxon>Mycobacteriales</taxon>
        <taxon>Corynebacteriaceae</taxon>
        <taxon>Corynebacterium</taxon>
    </lineage>
</organism>
<evidence type="ECO:0000313" key="6">
    <source>
        <dbReference type="Proteomes" id="UP000595198"/>
    </source>
</evidence>
<proteinExistence type="predicted"/>
<feature type="region of interest" description="Disordered" evidence="1">
    <location>
        <begin position="1"/>
        <end position="36"/>
    </location>
</feature>
<dbReference type="Proteomes" id="UP000595198">
    <property type="component" value="Chromosome"/>
</dbReference>
<keyword evidence="2" id="KW-0812">Transmembrane</keyword>
<dbReference type="EMBL" id="CP065628">
    <property type="protein sequence ID" value="QPR31043.1"/>
    <property type="molecule type" value="Genomic_DNA"/>
</dbReference>
<feature type="compositionally biased region" description="Polar residues" evidence="1">
    <location>
        <begin position="19"/>
        <end position="36"/>
    </location>
</feature>
<reference evidence="5 6" key="1">
    <citation type="submission" date="2020-12" db="EMBL/GenBank/DDBJ databases">
        <title>FDA dAtabase for Regulatory Grade micrObial Sequences (FDA-ARGOS): Supporting development and validation of Infectious Disease Dx tests.</title>
        <authorList>
            <person name="Sproer C."/>
            <person name="Gronow S."/>
            <person name="Severitt S."/>
            <person name="Schroder I."/>
            <person name="Tallon L."/>
            <person name="Sadzewicz L."/>
            <person name="Zhao X."/>
            <person name="Boylan J."/>
            <person name="Ott S."/>
            <person name="Bowen H."/>
            <person name="Vavikolanu K."/>
            <person name="Mehta A."/>
            <person name="Aluvathingal J."/>
            <person name="Nadendla S."/>
            <person name="Lowell S."/>
            <person name="Myers T."/>
            <person name="Yan Y."/>
            <person name="Sichtig H."/>
        </authorList>
    </citation>
    <scope>NUCLEOTIDE SEQUENCE [LARGE SCALE GENOMIC DNA]</scope>
    <source>
        <strain evidence="3 5">FDAARGOS_938</strain>
        <strain evidence="4 6">FDAARGOS_991</strain>
    </source>
</reference>
<sequence length="337" mass="35945">MTTDSPAPVPAQQPHAPRSESSSPSLDDGQENASSPSMLQRVRAAIPPVSILVLTAVFLFAGWFTLFGPINVLAWRGGTFPRTEADRPYYQQALKDVARYQYEEQPSPEVYFGLACGATEDDIRSVIPKVGDHPDSNADPTADEDAVAAAAATRPGSASTAANQTSNRDPNLDAFGNTVDCSGSWTAPFLSFLLASAGVPVFDTPQNSAANSATDNNHTEQYNTAQNRTPQNSTATTENPWLVTDVEQLIDAYKAHDAFVTDKDFSPQVGDIIFYRYPAGLGVHANMVVAVQGDWVTIGGDELGKVGLASMTLRNRGGIVGYGATGYFEHAPLEATK</sequence>
<dbReference type="Proteomes" id="UP000594774">
    <property type="component" value="Chromosome"/>
</dbReference>
<keyword evidence="2" id="KW-0472">Membrane</keyword>
<feature type="compositionally biased region" description="Low complexity" evidence="1">
    <location>
        <begin position="147"/>
        <end position="162"/>
    </location>
</feature>
<keyword evidence="2" id="KW-1133">Transmembrane helix</keyword>
<accession>A0AB37GHJ6</accession>
<evidence type="ECO:0000313" key="4">
    <source>
        <dbReference type="EMBL" id="QQB82920.1"/>
    </source>
</evidence>
<name>A0AB37GHJ6_CORAY</name>
<evidence type="ECO:0000313" key="5">
    <source>
        <dbReference type="Proteomes" id="UP000594774"/>
    </source>
</evidence>